<dbReference type="PANTHER" id="PTHR44252">
    <property type="entry name" value="D-ERYTHRULOSE REDUCTASE"/>
    <property type="match status" value="1"/>
</dbReference>
<dbReference type="InterPro" id="IPR036291">
    <property type="entry name" value="NAD(P)-bd_dom_sf"/>
</dbReference>
<organism evidence="6 7">
    <name type="scientific">Mytilus galloprovincialis</name>
    <name type="common">Mediterranean mussel</name>
    <dbReference type="NCBI Taxonomy" id="29158"/>
    <lineage>
        <taxon>Eukaryota</taxon>
        <taxon>Metazoa</taxon>
        <taxon>Spiralia</taxon>
        <taxon>Lophotrochozoa</taxon>
        <taxon>Mollusca</taxon>
        <taxon>Bivalvia</taxon>
        <taxon>Autobranchia</taxon>
        <taxon>Pteriomorphia</taxon>
        <taxon>Mytilida</taxon>
        <taxon>Mytiloidea</taxon>
        <taxon>Mytilidae</taxon>
        <taxon>Mytilinae</taxon>
        <taxon>Mytilus</taxon>
    </lineage>
</organism>
<proteinExistence type="inferred from homology"/>
<dbReference type="EMBL" id="UYJE01009541">
    <property type="protein sequence ID" value="VDI74326.1"/>
    <property type="molecule type" value="Genomic_DNA"/>
</dbReference>
<reference evidence="6" key="1">
    <citation type="submission" date="2018-11" db="EMBL/GenBank/DDBJ databases">
        <authorList>
            <person name="Alioto T."/>
            <person name="Alioto T."/>
        </authorList>
    </citation>
    <scope>NUCLEOTIDE SEQUENCE</scope>
</reference>
<comment type="caution">
    <text evidence="6">The sequence shown here is derived from an EMBL/GenBank/DDBJ whole genome shotgun (WGS) entry which is preliminary data.</text>
</comment>
<name>A0A8B6H5U2_MYTGA</name>
<evidence type="ECO:0000313" key="7">
    <source>
        <dbReference type="Proteomes" id="UP000596742"/>
    </source>
</evidence>
<dbReference type="PRINTS" id="PR00081">
    <property type="entry name" value="GDHRDH"/>
</dbReference>
<dbReference type="OrthoDB" id="1393670at2759"/>
<sequence>MEIRFDGKTALVTGSGRGIGRAIAKRLVECGAKTYALSVLKDELDSLKEEVPEIHTVQVDLRDWKKTRDEIGKIEAIDLLVNNAGVCKMNDFLTASQDELNEMMEVNFNAGFNVSQVVAKLMIEKKICGSIVFISSLCSTFAMDKLSVYSCTKSAIDMLIKCMALELGPHKIRINSVNPTVVWTEMTLKIKDHINNMPNLSLTPLGKFAEREDIVNTVLFLLSDKSGMIHGESIRIDGGLGVH</sequence>
<comment type="subunit">
    <text evidence="2">Homotetramer.</text>
</comment>
<dbReference type="GO" id="GO:0005997">
    <property type="term" value="P:xylulose metabolic process"/>
    <property type="evidence" value="ECO:0007669"/>
    <property type="project" value="TreeGrafter"/>
</dbReference>
<dbReference type="EC" id="1.1.1.10" evidence="6"/>
<evidence type="ECO:0000256" key="4">
    <source>
        <dbReference type="ARBA" id="ARBA00023002"/>
    </source>
</evidence>
<comment type="similarity">
    <text evidence="1 5">Belongs to the short-chain dehydrogenases/reductases (SDR) family.</text>
</comment>
<evidence type="ECO:0000313" key="6">
    <source>
        <dbReference type="EMBL" id="VDI74326.1"/>
    </source>
</evidence>
<keyword evidence="4 6" id="KW-0560">Oxidoreductase</keyword>
<dbReference type="SUPFAM" id="SSF51735">
    <property type="entry name" value="NAD(P)-binding Rossmann-fold domains"/>
    <property type="match status" value="1"/>
</dbReference>
<dbReference type="Pfam" id="PF00106">
    <property type="entry name" value="adh_short"/>
    <property type="match status" value="1"/>
</dbReference>
<dbReference type="InterPro" id="IPR002347">
    <property type="entry name" value="SDR_fam"/>
</dbReference>
<dbReference type="InterPro" id="IPR020904">
    <property type="entry name" value="Sc_DH/Rdtase_CS"/>
</dbReference>
<evidence type="ECO:0000256" key="5">
    <source>
        <dbReference type="RuleBase" id="RU000363"/>
    </source>
</evidence>
<evidence type="ECO:0000256" key="2">
    <source>
        <dbReference type="ARBA" id="ARBA00011881"/>
    </source>
</evidence>
<accession>A0A8B6H5U2</accession>
<evidence type="ECO:0000256" key="1">
    <source>
        <dbReference type="ARBA" id="ARBA00006484"/>
    </source>
</evidence>
<evidence type="ECO:0000256" key="3">
    <source>
        <dbReference type="ARBA" id="ARBA00022857"/>
    </source>
</evidence>
<gene>
    <name evidence="6" type="ORF">MGAL_10B079492</name>
</gene>
<dbReference type="PROSITE" id="PS00061">
    <property type="entry name" value="ADH_SHORT"/>
    <property type="match status" value="1"/>
</dbReference>
<dbReference type="InterPro" id="IPR051737">
    <property type="entry name" value="L-xylulose/Carbonyl_redctase"/>
</dbReference>
<dbReference type="GO" id="GO:0006006">
    <property type="term" value="P:glucose metabolic process"/>
    <property type="evidence" value="ECO:0007669"/>
    <property type="project" value="TreeGrafter"/>
</dbReference>
<keyword evidence="3" id="KW-0521">NADP</keyword>
<dbReference type="PANTHER" id="PTHR44252:SF3">
    <property type="entry name" value="D-ERYTHRULOSE REDUCTASE-RELATED"/>
    <property type="match status" value="1"/>
</dbReference>
<protein>
    <submittedName>
        <fullName evidence="6">L-xylulose reductase</fullName>
        <ecNumber evidence="6">1.1.1.10</ecNumber>
    </submittedName>
</protein>
<dbReference type="FunFam" id="3.40.50.720:FF:000084">
    <property type="entry name" value="Short-chain dehydrogenase reductase"/>
    <property type="match status" value="1"/>
</dbReference>
<keyword evidence="7" id="KW-1185">Reference proteome</keyword>
<dbReference type="AlphaFoldDB" id="A0A8B6H5U2"/>
<dbReference type="Gene3D" id="3.40.50.720">
    <property type="entry name" value="NAD(P)-binding Rossmann-like Domain"/>
    <property type="match status" value="1"/>
</dbReference>
<dbReference type="Proteomes" id="UP000596742">
    <property type="component" value="Unassembled WGS sequence"/>
</dbReference>
<dbReference type="PRINTS" id="PR00080">
    <property type="entry name" value="SDRFAMILY"/>
</dbReference>
<dbReference type="GO" id="GO:0050038">
    <property type="term" value="F:L-xylulose reductase (NADPH) activity"/>
    <property type="evidence" value="ECO:0007669"/>
    <property type="project" value="UniProtKB-EC"/>
</dbReference>
<dbReference type="GO" id="GO:0004090">
    <property type="term" value="F:carbonyl reductase (NADPH) activity"/>
    <property type="evidence" value="ECO:0007669"/>
    <property type="project" value="TreeGrafter"/>
</dbReference>